<evidence type="ECO:0000313" key="1">
    <source>
        <dbReference type="EMBL" id="QHT87741.1"/>
    </source>
</evidence>
<sequence>MPLIVICGGGGKTTLIKKYPDLFLDIDDFIWSSYNNKYHTQLYDAITTEDMNAICDIYKTIMVNNRDYLQTQPKIILGHDPIYSEWIGVKLLTEMKPSIKLHELNIANRTHELKKIALRNWTDLSDAIIYDDWESFNKLILNYTGHELL</sequence>
<dbReference type="AlphaFoldDB" id="A0A6C0I3Z7"/>
<organism evidence="1">
    <name type="scientific">viral metagenome</name>
    <dbReference type="NCBI Taxonomy" id="1070528"/>
    <lineage>
        <taxon>unclassified sequences</taxon>
        <taxon>metagenomes</taxon>
        <taxon>organismal metagenomes</taxon>
    </lineage>
</organism>
<proteinExistence type="predicted"/>
<dbReference type="EMBL" id="MN740101">
    <property type="protein sequence ID" value="QHT87741.1"/>
    <property type="molecule type" value="Genomic_DNA"/>
</dbReference>
<protein>
    <recommendedName>
        <fullName evidence="2">Deoxynucleoside kinase domain-containing protein</fullName>
    </recommendedName>
</protein>
<reference evidence="1" key="1">
    <citation type="journal article" date="2020" name="Nature">
        <title>Giant virus diversity and host interactions through global metagenomics.</title>
        <authorList>
            <person name="Schulz F."/>
            <person name="Roux S."/>
            <person name="Paez-Espino D."/>
            <person name="Jungbluth S."/>
            <person name="Walsh D.A."/>
            <person name="Denef V.J."/>
            <person name="McMahon K.D."/>
            <person name="Konstantinidis K.T."/>
            <person name="Eloe-Fadrosh E.A."/>
            <person name="Kyrpides N.C."/>
            <person name="Woyke T."/>
        </authorList>
    </citation>
    <scope>NUCLEOTIDE SEQUENCE</scope>
    <source>
        <strain evidence="1">GVMAG-M-3300023184-191</strain>
    </source>
</reference>
<accession>A0A6C0I3Z7</accession>
<name>A0A6C0I3Z7_9ZZZZ</name>
<evidence type="ECO:0008006" key="2">
    <source>
        <dbReference type="Google" id="ProtNLM"/>
    </source>
</evidence>